<evidence type="ECO:0000256" key="1">
    <source>
        <dbReference type="ARBA" id="ARBA00011009"/>
    </source>
</evidence>
<reference evidence="22 23" key="1">
    <citation type="submission" date="2018-08" db="EMBL/GenBank/DDBJ databases">
        <title>Genomic Encyclopedia of Type Strains, Phase IV (KMG-IV): sequencing the most valuable type-strain genomes for metagenomic binning, comparative biology and taxonomic classification.</title>
        <authorList>
            <person name="Goeker M."/>
        </authorList>
    </citation>
    <scope>NUCLEOTIDE SEQUENCE [LARGE SCALE GENOMIC DNA]</scope>
    <source>
        <strain evidence="22 23">BW863</strain>
    </source>
</reference>
<dbReference type="NCBIfam" id="NF000942">
    <property type="entry name" value="PRK00094.1-4"/>
    <property type="match status" value="1"/>
</dbReference>
<comment type="function">
    <text evidence="14">Catalyzes the reduction of the glycolytic intermediate dihydroxyacetone phosphate (DHAP) to sn-glycerol 3-phosphate (G3P), the key precursor for phospholipid synthesis.</text>
</comment>
<evidence type="ECO:0000256" key="14">
    <source>
        <dbReference type="HAMAP-Rule" id="MF_00394"/>
    </source>
</evidence>
<evidence type="ECO:0000256" key="18">
    <source>
        <dbReference type="RuleBase" id="RU000437"/>
    </source>
</evidence>
<feature type="binding site" evidence="14">
    <location>
        <position position="255"/>
    </location>
    <ligand>
        <name>sn-glycerol 3-phosphate</name>
        <dbReference type="ChEBI" id="CHEBI:57597"/>
    </ligand>
</feature>
<dbReference type="PANTHER" id="PTHR11728">
    <property type="entry name" value="GLYCEROL-3-PHOSPHATE DEHYDROGENASE"/>
    <property type="match status" value="1"/>
</dbReference>
<keyword evidence="4 14" id="KW-0521">NADP</keyword>
<dbReference type="SUPFAM" id="SSF48179">
    <property type="entry name" value="6-phosphogluconate dehydrogenase C-terminal domain-like"/>
    <property type="match status" value="1"/>
</dbReference>
<evidence type="ECO:0000256" key="10">
    <source>
        <dbReference type="ARBA" id="ARBA00052716"/>
    </source>
</evidence>
<dbReference type="InterPro" id="IPR036291">
    <property type="entry name" value="NAD(P)-bd_dom_sf"/>
</dbReference>
<dbReference type="PANTHER" id="PTHR11728:SF1">
    <property type="entry name" value="GLYCEROL-3-PHOSPHATE DEHYDROGENASE [NAD(+)] 2, CHLOROPLASTIC"/>
    <property type="match status" value="1"/>
</dbReference>
<feature type="binding site" evidence="14">
    <location>
        <position position="140"/>
    </location>
    <ligand>
        <name>NADPH</name>
        <dbReference type="ChEBI" id="CHEBI:57783"/>
    </ligand>
</feature>
<evidence type="ECO:0000256" key="9">
    <source>
        <dbReference type="ARBA" id="ARBA00023264"/>
    </source>
</evidence>
<evidence type="ECO:0000256" key="7">
    <source>
        <dbReference type="ARBA" id="ARBA00023098"/>
    </source>
</evidence>
<comment type="caution">
    <text evidence="22">The sequence shown here is derived from an EMBL/GenBank/DDBJ whole genome shotgun (WGS) entry which is preliminary data.</text>
</comment>
<dbReference type="GO" id="GO:0141152">
    <property type="term" value="F:glycerol-3-phosphate dehydrogenase (NAD+) activity"/>
    <property type="evidence" value="ECO:0007669"/>
    <property type="project" value="RHEA"/>
</dbReference>
<evidence type="ECO:0000313" key="23">
    <source>
        <dbReference type="Proteomes" id="UP000256900"/>
    </source>
</evidence>
<comment type="catalytic activity">
    <reaction evidence="14">
        <text>sn-glycerol 3-phosphate + NAD(+) = dihydroxyacetone phosphate + NADH + H(+)</text>
        <dbReference type="Rhea" id="RHEA:11092"/>
        <dbReference type="ChEBI" id="CHEBI:15378"/>
        <dbReference type="ChEBI" id="CHEBI:57540"/>
        <dbReference type="ChEBI" id="CHEBI:57597"/>
        <dbReference type="ChEBI" id="CHEBI:57642"/>
        <dbReference type="ChEBI" id="CHEBI:57945"/>
        <dbReference type="EC" id="1.1.1.94"/>
    </reaction>
</comment>
<evidence type="ECO:0000256" key="13">
    <source>
        <dbReference type="ARBA" id="ARBA00080511"/>
    </source>
</evidence>
<dbReference type="FunFam" id="1.10.1040.10:FF:000001">
    <property type="entry name" value="Glycerol-3-phosphate dehydrogenase [NAD(P)+]"/>
    <property type="match status" value="1"/>
</dbReference>
<dbReference type="EC" id="1.1.1.94" evidence="11 14"/>
<keyword evidence="8 14" id="KW-0594">Phospholipid biosynthesis</keyword>
<comment type="caution">
    <text evidence="14">Lacks conserved residue(s) required for the propagation of feature annotation.</text>
</comment>
<dbReference type="RefSeq" id="WP_115837204.1">
    <property type="nucleotide sequence ID" value="NZ_CP025086.1"/>
</dbReference>
<dbReference type="GO" id="GO:0046168">
    <property type="term" value="P:glycerol-3-phosphate catabolic process"/>
    <property type="evidence" value="ECO:0007669"/>
    <property type="project" value="InterPro"/>
</dbReference>
<feature type="binding site" evidence="17">
    <location>
        <begin position="11"/>
        <end position="16"/>
    </location>
    <ligand>
        <name>NAD(+)</name>
        <dbReference type="ChEBI" id="CHEBI:57540"/>
    </ligand>
</feature>
<keyword evidence="9 14" id="KW-1208">Phospholipid metabolism</keyword>
<dbReference type="InterPro" id="IPR006168">
    <property type="entry name" value="G3P_DH_NAD-dep"/>
</dbReference>
<gene>
    <name evidence="14" type="primary">gpsA</name>
    <name evidence="22" type="ORF">DES32_2679</name>
</gene>
<accession>A0A3D9Z061</accession>
<evidence type="ECO:0000256" key="19">
    <source>
        <dbReference type="SAM" id="SignalP"/>
    </source>
</evidence>
<feature type="active site" description="Proton acceptor" evidence="14 15">
    <location>
        <position position="191"/>
    </location>
</feature>
<dbReference type="FunFam" id="3.40.50.720:FF:000019">
    <property type="entry name" value="Glycerol-3-phosphate dehydrogenase [NAD(P)+]"/>
    <property type="match status" value="1"/>
</dbReference>
<keyword evidence="19" id="KW-0732">Signal</keyword>
<name>A0A3D9Z061_9HYPH</name>
<feature type="binding site" evidence="14">
    <location>
        <position position="138"/>
    </location>
    <ligand>
        <name>sn-glycerol 3-phosphate</name>
        <dbReference type="ChEBI" id="CHEBI:57597"/>
    </ligand>
</feature>
<feature type="binding site" evidence="14">
    <location>
        <position position="136"/>
    </location>
    <ligand>
        <name>sn-glycerol 3-phosphate</name>
        <dbReference type="ChEBI" id="CHEBI:57597"/>
    </ligand>
</feature>
<feature type="binding site" evidence="14">
    <location>
        <position position="108"/>
    </location>
    <ligand>
        <name>NADPH</name>
        <dbReference type="ChEBI" id="CHEBI:57783"/>
    </ligand>
</feature>
<dbReference type="NCBIfam" id="NF000940">
    <property type="entry name" value="PRK00094.1-2"/>
    <property type="match status" value="1"/>
</dbReference>
<evidence type="ECO:0000313" key="22">
    <source>
        <dbReference type="EMBL" id="REF84569.1"/>
    </source>
</evidence>
<feature type="binding site" evidence="14">
    <location>
        <position position="280"/>
    </location>
    <ligand>
        <name>NADPH</name>
        <dbReference type="ChEBI" id="CHEBI:57783"/>
    </ligand>
</feature>
<dbReference type="Pfam" id="PF01210">
    <property type="entry name" value="NAD_Gly3P_dh_N"/>
    <property type="match status" value="1"/>
</dbReference>
<dbReference type="OrthoDB" id="9812273at2"/>
<dbReference type="EMBL" id="QUMO01000004">
    <property type="protein sequence ID" value="REF84569.1"/>
    <property type="molecule type" value="Genomic_DNA"/>
</dbReference>
<evidence type="ECO:0000256" key="16">
    <source>
        <dbReference type="PIRSR" id="PIRSR000114-2"/>
    </source>
</evidence>
<dbReference type="GO" id="GO:0005975">
    <property type="term" value="P:carbohydrate metabolic process"/>
    <property type="evidence" value="ECO:0007669"/>
    <property type="project" value="InterPro"/>
</dbReference>
<dbReference type="GO" id="GO:0141153">
    <property type="term" value="F:glycerol-3-phosphate dehydrogenase (NADP+) activity"/>
    <property type="evidence" value="ECO:0007669"/>
    <property type="project" value="RHEA"/>
</dbReference>
<evidence type="ECO:0000256" key="12">
    <source>
        <dbReference type="ARBA" id="ARBA00069372"/>
    </source>
</evidence>
<dbReference type="InterPro" id="IPR013328">
    <property type="entry name" value="6PGD_dom2"/>
</dbReference>
<feature type="domain" description="Glycerol-3-phosphate dehydrogenase NAD-dependent N-terminal" evidence="20">
    <location>
        <begin position="7"/>
        <end position="159"/>
    </location>
</feature>
<feature type="binding site" evidence="16">
    <location>
        <position position="108"/>
    </location>
    <ligand>
        <name>substrate</name>
    </ligand>
</feature>
<evidence type="ECO:0000256" key="8">
    <source>
        <dbReference type="ARBA" id="ARBA00023209"/>
    </source>
</evidence>
<dbReference type="GO" id="GO:0051287">
    <property type="term" value="F:NAD binding"/>
    <property type="evidence" value="ECO:0007669"/>
    <property type="project" value="InterPro"/>
</dbReference>
<dbReference type="SUPFAM" id="SSF51735">
    <property type="entry name" value="NAD(P)-binding Rossmann-fold domains"/>
    <property type="match status" value="1"/>
</dbReference>
<evidence type="ECO:0000256" key="11">
    <source>
        <dbReference type="ARBA" id="ARBA00066687"/>
    </source>
</evidence>
<feature type="binding site" evidence="14">
    <location>
        <position position="35"/>
    </location>
    <ligand>
        <name>NADPH</name>
        <dbReference type="ChEBI" id="CHEBI:57783"/>
    </ligand>
</feature>
<feature type="binding site" evidence="14">
    <location>
        <position position="254"/>
    </location>
    <ligand>
        <name>sn-glycerol 3-phosphate</name>
        <dbReference type="ChEBI" id="CHEBI:57597"/>
    </ligand>
</feature>
<feature type="binding site" evidence="14">
    <location>
        <position position="191"/>
    </location>
    <ligand>
        <name>sn-glycerol 3-phosphate</name>
        <dbReference type="ChEBI" id="CHEBI:57597"/>
    </ligand>
</feature>
<keyword evidence="2 14" id="KW-0444">Lipid biosynthesis</keyword>
<dbReference type="Pfam" id="PF07479">
    <property type="entry name" value="NAD_Gly3P_dh_C"/>
    <property type="match status" value="1"/>
</dbReference>
<dbReference type="PIRSF" id="PIRSF000114">
    <property type="entry name" value="Glycerol-3-P_dh"/>
    <property type="match status" value="1"/>
</dbReference>
<feature type="binding site" evidence="14">
    <location>
        <position position="255"/>
    </location>
    <ligand>
        <name>NADPH</name>
        <dbReference type="ChEBI" id="CHEBI:57783"/>
    </ligand>
</feature>
<dbReference type="GO" id="GO:0008654">
    <property type="term" value="P:phospholipid biosynthetic process"/>
    <property type="evidence" value="ECO:0007669"/>
    <property type="project" value="UniProtKB-KW"/>
</dbReference>
<dbReference type="InterPro" id="IPR008927">
    <property type="entry name" value="6-PGluconate_DH-like_C_sf"/>
</dbReference>
<keyword evidence="5 14" id="KW-0560">Oxidoreductase</keyword>
<feature type="binding site" evidence="17">
    <location>
        <position position="255"/>
    </location>
    <ligand>
        <name>NAD(+)</name>
        <dbReference type="ChEBI" id="CHEBI:57540"/>
    </ligand>
</feature>
<dbReference type="UniPathway" id="UPA00940"/>
<feature type="signal peptide" evidence="19">
    <location>
        <begin position="1"/>
        <end position="20"/>
    </location>
</feature>
<comment type="catalytic activity">
    <reaction evidence="10">
        <text>sn-glycerol 3-phosphate + NADP(+) = dihydroxyacetone phosphate + NADPH + H(+)</text>
        <dbReference type="Rhea" id="RHEA:11096"/>
        <dbReference type="ChEBI" id="CHEBI:15378"/>
        <dbReference type="ChEBI" id="CHEBI:57597"/>
        <dbReference type="ChEBI" id="CHEBI:57642"/>
        <dbReference type="ChEBI" id="CHEBI:57783"/>
        <dbReference type="ChEBI" id="CHEBI:58349"/>
        <dbReference type="EC" id="1.1.1.94"/>
    </reaction>
    <physiologicalReaction direction="right-to-left" evidence="10">
        <dbReference type="Rhea" id="RHEA:11098"/>
    </physiologicalReaction>
</comment>
<evidence type="ECO:0000256" key="4">
    <source>
        <dbReference type="ARBA" id="ARBA00022857"/>
    </source>
</evidence>
<dbReference type="GO" id="GO:0046167">
    <property type="term" value="P:glycerol-3-phosphate biosynthetic process"/>
    <property type="evidence" value="ECO:0007669"/>
    <property type="project" value="UniProtKB-UniRule"/>
</dbReference>
<evidence type="ECO:0000256" key="17">
    <source>
        <dbReference type="PIRSR" id="PIRSR000114-3"/>
    </source>
</evidence>
<comment type="subcellular location">
    <subcellularLocation>
        <location evidence="14">Cytoplasm</location>
    </subcellularLocation>
</comment>
<evidence type="ECO:0000259" key="21">
    <source>
        <dbReference type="Pfam" id="PF07479"/>
    </source>
</evidence>
<dbReference type="Gene3D" id="1.10.1040.10">
    <property type="entry name" value="N-(1-d-carboxylethyl)-l-norvaline Dehydrogenase, domain 2"/>
    <property type="match status" value="1"/>
</dbReference>
<dbReference type="Gene3D" id="3.40.50.720">
    <property type="entry name" value="NAD(P)-binding Rossmann-like Domain"/>
    <property type="match status" value="1"/>
</dbReference>
<evidence type="ECO:0000256" key="6">
    <source>
        <dbReference type="ARBA" id="ARBA00023027"/>
    </source>
</evidence>
<evidence type="ECO:0000256" key="3">
    <source>
        <dbReference type="ARBA" id="ARBA00022741"/>
    </source>
</evidence>
<dbReference type="PRINTS" id="PR00077">
    <property type="entry name" value="GPDHDRGNASE"/>
</dbReference>
<keyword evidence="7 14" id="KW-0443">Lipid metabolism</keyword>
<feature type="chain" id="PRO_5017615469" description="Glycerol-3-phosphate dehydrogenase [NAD(P)+]" evidence="19">
    <location>
        <begin position="21"/>
        <end position="339"/>
    </location>
</feature>
<comment type="similarity">
    <text evidence="1 14 18">Belongs to the NAD-dependent glycerol-3-phosphate dehydrogenase family.</text>
</comment>
<dbReference type="HAMAP" id="MF_00394">
    <property type="entry name" value="NAD_Glyc3P_dehydrog"/>
    <property type="match status" value="1"/>
</dbReference>
<evidence type="ECO:0000256" key="15">
    <source>
        <dbReference type="PIRSR" id="PIRSR000114-1"/>
    </source>
</evidence>
<feature type="binding site" evidence="17">
    <location>
        <position position="140"/>
    </location>
    <ligand>
        <name>NAD(+)</name>
        <dbReference type="ChEBI" id="CHEBI:57540"/>
    </ligand>
</feature>
<keyword evidence="6 14" id="KW-0520">NAD</keyword>
<proteinExistence type="inferred from homology"/>
<feature type="binding site" evidence="16">
    <location>
        <begin position="255"/>
        <end position="256"/>
    </location>
    <ligand>
        <name>substrate</name>
    </ligand>
</feature>
<protein>
    <recommendedName>
        <fullName evidence="12 14">Glycerol-3-phosphate dehydrogenase [NAD(P)+]</fullName>
        <ecNumber evidence="11 14">1.1.1.94</ecNumber>
    </recommendedName>
    <alternativeName>
        <fullName evidence="14">NAD(P)(+)-dependent glycerol-3-phosphate dehydrogenase</fullName>
    </alternativeName>
    <alternativeName>
        <fullName evidence="13 14">NAD(P)H-dependent dihydroxyacetone-phosphate reductase</fullName>
    </alternativeName>
</protein>
<dbReference type="InterPro" id="IPR006109">
    <property type="entry name" value="G3P_DH_NAD-dep_C"/>
</dbReference>
<feature type="binding site" evidence="14">
    <location>
        <position position="15"/>
    </location>
    <ligand>
        <name>NADPH</name>
        <dbReference type="ChEBI" id="CHEBI:57783"/>
    </ligand>
</feature>
<keyword evidence="23" id="KW-1185">Reference proteome</keyword>
<dbReference type="GO" id="GO:0006650">
    <property type="term" value="P:glycerophospholipid metabolic process"/>
    <property type="evidence" value="ECO:0007669"/>
    <property type="project" value="UniProtKB-UniRule"/>
</dbReference>
<comment type="pathway">
    <text evidence="14">Membrane lipid metabolism; glycerophospholipid metabolism.</text>
</comment>
<evidence type="ECO:0000259" key="20">
    <source>
        <dbReference type="Pfam" id="PF01210"/>
    </source>
</evidence>
<dbReference type="Proteomes" id="UP000256900">
    <property type="component" value="Unassembled WGS sequence"/>
</dbReference>
<sequence length="339" mass="34685">MARYTHIAVLGAGAWGTALANLAARNAAKVHLWAHDPNHAIEMTATGVNARRLPGVPLPANLVPTAALADIANAEAIFLAVPAQAVRQTCLALAEIIGNDVPLVICAKGIERTSGLFLSEVIAEVLPENPGAVLSGPSFAEDVAKGLPTAVTLAARSEDEAAELARTLATPWFRLYHSRDIRGVEIGGAAKNVLAIASGIAAGRGLGASAGAALIARGFAELSRFGRAYGADVATLAGLSGLGDLVLTCTSGQSRNFSFGFALGRGKDIAAARAEGHTTEGVFTAGVLVDLAHRKGIDMPISEAVDAVLAERISIDAAIEALLARPLKSELTQALSNEG</sequence>
<keyword evidence="3 14" id="KW-0547">Nucleotide-binding</keyword>
<feature type="binding site" evidence="14">
    <location>
        <position position="244"/>
    </location>
    <ligand>
        <name>sn-glycerol 3-phosphate</name>
        <dbReference type="ChEBI" id="CHEBI:57597"/>
    </ligand>
</feature>
<dbReference type="PROSITE" id="PS00957">
    <property type="entry name" value="NAD_G3PDH"/>
    <property type="match status" value="1"/>
</dbReference>
<dbReference type="AlphaFoldDB" id="A0A3D9Z061"/>
<feature type="binding site" evidence="14">
    <location>
        <position position="108"/>
    </location>
    <ligand>
        <name>sn-glycerol 3-phosphate</name>
        <dbReference type="ChEBI" id="CHEBI:57597"/>
    </ligand>
</feature>
<feature type="binding site" evidence="14">
    <location>
        <position position="256"/>
    </location>
    <ligand>
        <name>sn-glycerol 3-phosphate</name>
        <dbReference type="ChEBI" id="CHEBI:57597"/>
    </ligand>
</feature>
<keyword evidence="14" id="KW-0963">Cytoplasm</keyword>
<feature type="domain" description="Glycerol-3-phosphate dehydrogenase NAD-dependent C-terminal" evidence="21">
    <location>
        <begin position="180"/>
        <end position="320"/>
    </location>
</feature>
<evidence type="ECO:0000256" key="5">
    <source>
        <dbReference type="ARBA" id="ARBA00023002"/>
    </source>
</evidence>
<organism evidence="22 23">
    <name type="scientific">Methylovirgula ligni</name>
    <dbReference type="NCBI Taxonomy" id="569860"/>
    <lineage>
        <taxon>Bacteria</taxon>
        <taxon>Pseudomonadati</taxon>
        <taxon>Pseudomonadota</taxon>
        <taxon>Alphaproteobacteria</taxon>
        <taxon>Hyphomicrobiales</taxon>
        <taxon>Beijerinckiaceae</taxon>
        <taxon>Methylovirgula</taxon>
    </lineage>
</organism>
<evidence type="ECO:0000256" key="2">
    <source>
        <dbReference type="ARBA" id="ARBA00022516"/>
    </source>
</evidence>
<dbReference type="InterPro" id="IPR011128">
    <property type="entry name" value="G3P_DH_NAD-dep_N"/>
</dbReference>
<dbReference type="GO" id="GO:0005829">
    <property type="term" value="C:cytosol"/>
    <property type="evidence" value="ECO:0007669"/>
    <property type="project" value="TreeGrafter"/>
</dbReference>